<dbReference type="AlphaFoldDB" id="A0A7J6DYF4"/>
<proteinExistence type="predicted"/>
<organism evidence="1 2">
    <name type="scientific">Cannabis sativa</name>
    <name type="common">Hemp</name>
    <name type="synonym">Marijuana</name>
    <dbReference type="NCBI Taxonomy" id="3483"/>
    <lineage>
        <taxon>Eukaryota</taxon>
        <taxon>Viridiplantae</taxon>
        <taxon>Streptophyta</taxon>
        <taxon>Embryophyta</taxon>
        <taxon>Tracheophyta</taxon>
        <taxon>Spermatophyta</taxon>
        <taxon>Magnoliopsida</taxon>
        <taxon>eudicotyledons</taxon>
        <taxon>Gunneridae</taxon>
        <taxon>Pentapetalae</taxon>
        <taxon>rosids</taxon>
        <taxon>fabids</taxon>
        <taxon>Rosales</taxon>
        <taxon>Cannabaceae</taxon>
        <taxon>Cannabis</taxon>
    </lineage>
</organism>
<evidence type="ECO:0000313" key="2">
    <source>
        <dbReference type="Proteomes" id="UP000525078"/>
    </source>
</evidence>
<dbReference type="EMBL" id="JAATIP010000365">
    <property type="protein sequence ID" value="KAF4350499.1"/>
    <property type="molecule type" value="Genomic_DNA"/>
</dbReference>
<gene>
    <name evidence="1" type="ORF">F8388_014960</name>
</gene>
<dbReference type="Proteomes" id="UP000525078">
    <property type="component" value="Unassembled WGS sequence"/>
</dbReference>
<sequence>MGMKIEEQSPPRPFNALFKNRLFVRCNEAYILDFDESSTLYSKERIACSGKDCCKEFLAKFMANELLWSYVGVNLREIAN</sequence>
<protein>
    <submittedName>
        <fullName evidence="1">Uncharacterized protein</fullName>
    </submittedName>
</protein>
<evidence type="ECO:0000313" key="1">
    <source>
        <dbReference type="EMBL" id="KAF4350499.1"/>
    </source>
</evidence>
<name>A0A7J6DYF4_CANSA</name>
<accession>A0A7J6DYF4</accession>
<comment type="caution">
    <text evidence="1">The sequence shown here is derived from an EMBL/GenBank/DDBJ whole genome shotgun (WGS) entry which is preliminary data.</text>
</comment>
<reference evidence="1 2" key="1">
    <citation type="journal article" date="2020" name="bioRxiv">
        <title>Sequence and annotation of 42 cannabis genomes reveals extensive copy number variation in cannabinoid synthesis and pathogen resistance genes.</title>
        <authorList>
            <person name="Mckernan K.J."/>
            <person name="Helbert Y."/>
            <person name="Kane L.T."/>
            <person name="Ebling H."/>
            <person name="Zhang L."/>
            <person name="Liu B."/>
            <person name="Eaton Z."/>
            <person name="Mclaughlin S."/>
            <person name="Kingan S."/>
            <person name="Baybayan P."/>
            <person name="Concepcion G."/>
            <person name="Jordan M."/>
            <person name="Riva A."/>
            <person name="Barbazuk W."/>
            <person name="Harkins T."/>
        </authorList>
    </citation>
    <scope>NUCLEOTIDE SEQUENCE [LARGE SCALE GENOMIC DNA]</scope>
    <source>
        <strain evidence="2">cv. Jamaican Lion 4</strain>
        <tissue evidence="1">Leaf</tissue>
    </source>
</reference>